<reference evidence="1 2" key="1">
    <citation type="journal article" date="2019" name="Sci. Rep.">
        <title>Orb-weaving spider Araneus ventricosus genome elucidates the spidroin gene catalogue.</title>
        <authorList>
            <person name="Kono N."/>
            <person name="Nakamura H."/>
            <person name="Ohtoshi R."/>
            <person name="Moran D.A.P."/>
            <person name="Shinohara A."/>
            <person name="Yoshida Y."/>
            <person name="Fujiwara M."/>
            <person name="Mori M."/>
            <person name="Tomita M."/>
            <person name="Arakawa K."/>
        </authorList>
    </citation>
    <scope>NUCLEOTIDE SEQUENCE [LARGE SCALE GENOMIC DNA]</scope>
</reference>
<organism evidence="1 2">
    <name type="scientific">Araneus ventricosus</name>
    <name type="common">Orbweaver spider</name>
    <name type="synonym">Epeira ventricosa</name>
    <dbReference type="NCBI Taxonomy" id="182803"/>
    <lineage>
        <taxon>Eukaryota</taxon>
        <taxon>Metazoa</taxon>
        <taxon>Ecdysozoa</taxon>
        <taxon>Arthropoda</taxon>
        <taxon>Chelicerata</taxon>
        <taxon>Arachnida</taxon>
        <taxon>Araneae</taxon>
        <taxon>Araneomorphae</taxon>
        <taxon>Entelegynae</taxon>
        <taxon>Araneoidea</taxon>
        <taxon>Araneidae</taxon>
        <taxon>Araneus</taxon>
    </lineage>
</organism>
<proteinExistence type="predicted"/>
<dbReference type="Proteomes" id="UP000499080">
    <property type="component" value="Unassembled WGS sequence"/>
</dbReference>
<sequence length="99" mass="11055">MDGRRGVELKSESPIDCIVSWPISSSNASWRARFLGNFVDVLGSSGLQKGEVDLWWIGIELHSFHPIRSHAFRTIFGRVTEDVGKNNLVFGVCIDCGLY</sequence>
<evidence type="ECO:0000313" key="2">
    <source>
        <dbReference type="Proteomes" id="UP000499080"/>
    </source>
</evidence>
<comment type="caution">
    <text evidence="1">The sequence shown here is derived from an EMBL/GenBank/DDBJ whole genome shotgun (WGS) entry which is preliminary data.</text>
</comment>
<name>A0A4Y2BKB5_ARAVE</name>
<keyword evidence="2" id="KW-1185">Reference proteome</keyword>
<dbReference type="EMBL" id="BGPR01000088">
    <property type="protein sequence ID" value="GBL92660.1"/>
    <property type="molecule type" value="Genomic_DNA"/>
</dbReference>
<evidence type="ECO:0000313" key="1">
    <source>
        <dbReference type="EMBL" id="GBL92660.1"/>
    </source>
</evidence>
<dbReference type="AlphaFoldDB" id="A0A4Y2BKB5"/>
<accession>A0A4Y2BKB5</accession>
<protein>
    <submittedName>
        <fullName evidence="1">Uncharacterized protein</fullName>
    </submittedName>
</protein>
<gene>
    <name evidence="1" type="ORF">AVEN_119062_1</name>
</gene>